<sequence>MDAEETPQTSPQDPPRAAPAAATAPSVQSSDGVRIPRHARTSLMTSAGACGPLDGGGAGRRRSPALRRALVAAVAGCAVLGGILVLLPGRGGDSAPPALGPAGRAAAAVGAGAPAAMPDLSVLIGEREAQVRAHPGDDESWAVLGSAYVERGLRTADSAYYPKAERALRTSLRTRPERNVAALTGLAALGNARHDYRGAKKWGEQAVKVAPRRWAAHAALLDAYRGLGDDKGVERALAKVRKLSPATAAARVRSGAVYRDRGWREDAAAALSDAAALARTPAERAACLYRVGELAWERGEPGDALRHYDAALAADPDHHPSLAAKGRALAAVGRTSDALHAYRAALARRPAPEYALELGELYESLKLRPAASAQYDLLRARVRQGGLGGVNDERVLGVFEAEHGDVGAAVRRLTAEFKRHASPENADALGWALHLSGKSKAGLKHVESAVKKGPRSALFAYHRGAIARELGRYGAARRHLAEALRINPHFSPLAVPAAHAALKSLGDPPEGGPEQVYAPRGAPIPKLPRPARPPRQSD</sequence>
<feature type="region of interest" description="Disordered" evidence="2">
    <location>
        <begin position="1"/>
        <end position="61"/>
    </location>
</feature>
<dbReference type="InterPro" id="IPR011990">
    <property type="entry name" value="TPR-like_helical_dom_sf"/>
</dbReference>
<dbReference type="OrthoDB" id="5477158at2"/>
<keyword evidence="3" id="KW-1133">Transmembrane helix</keyword>
<feature type="region of interest" description="Disordered" evidence="2">
    <location>
        <begin position="503"/>
        <end position="538"/>
    </location>
</feature>
<dbReference type="Gene3D" id="1.25.40.10">
    <property type="entry name" value="Tetratricopeptide repeat domain"/>
    <property type="match status" value="3"/>
</dbReference>
<reference evidence="4 5" key="1">
    <citation type="submission" date="2017-05" db="EMBL/GenBank/DDBJ databases">
        <title>Streptomyces alboflavus Genome sequencing and assembly.</title>
        <authorList>
            <person name="Wang Y."/>
            <person name="Du B."/>
            <person name="Ding Y."/>
            <person name="Liu H."/>
            <person name="Hou Q."/>
            <person name="Liu K."/>
            <person name="Wang C."/>
            <person name="Yao L."/>
        </authorList>
    </citation>
    <scope>NUCLEOTIDE SEQUENCE [LARGE SCALE GENOMIC DNA]</scope>
    <source>
        <strain evidence="4 5">MDJK44</strain>
    </source>
</reference>
<dbReference type="eggNOG" id="COG0457">
    <property type="taxonomic scope" value="Bacteria"/>
</dbReference>
<dbReference type="InterPro" id="IPR019734">
    <property type="entry name" value="TPR_rpt"/>
</dbReference>
<dbReference type="PROSITE" id="PS50005">
    <property type="entry name" value="TPR"/>
    <property type="match status" value="2"/>
</dbReference>
<dbReference type="SMART" id="SM00028">
    <property type="entry name" value="TPR"/>
    <property type="match status" value="4"/>
</dbReference>
<keyword evidence="5" id="KW-1185">Reference proteome</keyword>
<keyword evidence="1" id="KW-0802">TPR repeat</keyword>
<evidence type="ECO:0000256" key="3">
    <source>
        <dbReference type="SAM" id="Phobius"/>
    </source>
</evidence>
<dbReference type="Pfam" id="PF13432">
    <property type="entry name" value="TPR_16"/>
    <property type="match status" value="2"/>
</dbReference>
<feature type="compositionally biased region" description="Pro residues" evidence="2">
    <location>
        <begin position="525"/>
        <end position="538"/>
    </location>
</feature>
<proteinExistence type="predicted"/>
<evidence type="ECO:0000256" key="1">
    <source>
        <dbReference type="PROSITE-ProRule" id="PRU00339"/>
    </source>
</evidence>
<organism evidence="4 5">
    <name type="scientific">Streptomyces alboflavus</name>
    <dbReference type="NCBI Taxonomy" id="67267"/>
    <lineage>
        <taxon>Bacteria</taxon>
        <taxon>Bacillati</taxon>
        <taxon>Actinomycetota</taxon>
        <taxon>Actinomycetes</taxon>
        <taxon>Kitasatosporales</taxon>
        <taxon>Streptomycetaceae</taxon>
        <taxon>Streptomyces</taxon>
    </lineage>
</organism>
<keyword evidence="3" id="KW-0472">Membrane</keyword>
<keyword evidence="3" id="KW-0812">Transmembrane</keyword>
<evidence type="ECO:0008006" key="6">
    <source>
        <dbReference type="Google" id="ProtNLM"/>
    </source>
</evidence>
<feature type="compositionally biased region" description="Polar residues" evidence="2">
    <location>
        <begin position="1"/>
        <end position="11"/>
    </location>
</feature>
<dbReference type="PANTHER" id="PTHR12558">
    <property type="entry name" value="CELL DIVISION CYCLE 16,23,27"/>
    <property type="match status" value="1"/>
</dbReference>
<protein>
    <recommendedName>
        <fullName evidence="6">Tetratricopeptide repeat protein</fullName>
    </recommendedName>
</protein>
<accession>A0A1Z1WBG8</accession>
<dbReference type="RefSeq" id="WP_107490099.1">
    <property type="nucleotide sequence ID" value="NZ_CP021748.1"/>
</dbReference>
<evidence type="ECO:0000256" key="2">
    <source>
        <dbReference type="SAM" id="MobiDB-lite"/>
    </source>
</evidence>
<dbReference type="EMBL" id="CP021748">
    <property type="protein sequence ID" value="ARX83806.1"/>
    <property type="molecule type" value="Genomic_DNA"/>
</dbReference>
<evidence type="ECO:0000313" key="5">
    <source>
        <dbReference type="Proteomes" id="UP000195880"/>
    </source>
</evidence>
<feature type="repeat" description="TPR" evidence="1">
    <location>
        <begin position="285"/>
        <end position="318"/>
    </location>
</feature>
<evidence type="ECO:0000313" key="4">
    <source>
        <dbReference type="EMBL" id="ARX83806.1"/>
    </source>
</evidence>
<dbReference type="PANTHER" id="PTHR12558:SF13">
    <property type="entry name" value="CELL DIVISION CYCLE PROTEIN 27 HOMOLOG"/>
    <property type="match status" value="1"/>
</dbReference>
<dbReference type="STRING" id="67267.GCA_000716675_01276"/>
<dbReference type="KEGG" id="salf:SMD44_03235"/>
<feature type="repeat" description="TPR" evidence="1">
    <location>
        <begin position="457"/>
        <end position="490"/>
    </location>
</feature>
<dbReference type="SUPFAM" id="SSF48452">
    <property type="entry name" value="TPR-like"/>
    <property type="match status" value="2"/>
</dbReference>
<name>A0A1Z1WBG8_9ACTN</name>
<feature type="transmembrane region" description="Helical" evidence="3">
    <location>
        <begin position="69"/>
        <end position="87"/>
    </location>
</feature>
<gene>
    <name evidence="4" type="ORF">SMD44_03235</name>
</gene>
<dbReference type="AlphaFoldDB" id="A0A1Z1WBG8"/>
<dbReference type="Proteomes" id="UP000195880">
    <property type="component" value="Chromosome"/>
</dbReference>